<evidence type="ECO:0000313" key="2">
    <source>
        <dbReference type="EMBL" id="MBW6399269.1"/>
    </source>
</evidence>
<reference evidence="2 3" key="1">
    <citation type="submission" date="2021-07" db="EMBL/GenBank/DDBJ databases">
        <authorList>
            <person name="So Y."/>
        </authorList>
    </citation>
    <scope>NUCLEOTIDE SEQUENCE [LARGE SCALE GENOMIC DNA]</scope>
    <source>
        <strain evidence="2 3">HJA6</strain>
    </source>
</reference>
<gene>
    <name evidence="2" type="ORF">KPL78_15515</name>
</gene>
<evidence type="ECO:0000256" key="1">
    <source>
        <dbReference type="SAM" id="MobiDB-lite"/>
    </source>
</evidence>
<protein>
    <submittedName>
        <fullName evidence="2">Uncharacterized protein</fullName>
    </submittedName>
</protein>
<proteinExistence type="predicted"/>
<sequence>MELGIQPTFGTADKAGKSPFLSRLAAARWALTWVLSIISRSGGPASATRAIKMRSNTPRRLRRTKRL</sequence>
<keyword evidence="3" id="KW-1185">Reference proteome</keyword>
<name>A0ABS7AAE0_9PROT</name>
<evidence type="ECO:0000313" key="3">
    <source>
        <dbReference type="Proteomes" id="UP001196565"/>
    </source>
</evidence>
<organism evidence="2 3">
    <name type="scientific">Roseomonas alba</name>
    <dbReference type="NCBI Taxonomy" id="2846776"/>
    <lineage>
        <taxon>Bacteria</taxon>
        <taxon>Pseudomonadati</taxon>
        <taxon>Pseudomonadota</taxon>
        <taxon>Alphaproteobacteria</taxon>
        <taxon>Acetobacterales</taxon>
        <taxon>Roseomonadaceae</taxon>
        <taxon>Roseomonas</taxon>
    </lineage>
</organism>
<dbReference type="Proteomes" id="UP001196565">
    <property type="component" value="Unassembled WGS sequence"/>
</dbReference>
<feature type="region of interest" description="Disordered" evidence="1">
    <location>
        <begin position="42"/>
        <end position="67"/>
    </location>
</feature>
<comment type="caution">
    <text evidence="2">The sequence shown here is derived from an EMBL/GenBank/DDBJ whole genome shotgun (WGS) entry which is preliminary data.</text>
</comment>
<dbReference type="EMBL" id="JAHYBZ010000005">
    <property type="protein sequence ID" value="MBW6399269.1"/>
    <property type="molecule type" value="Genomic_DNA"/>
</dbReference>
<feature type="compositionally biased region" description="Basic residues" evidence="1">
    <location>
        <begin position="57"/>
        <end position="67"/>
    </location>
</feature>
<accession>A0ABS7AAE0</accession>